<dbReference type="GO" id="GO:0007165">
    <property type="term" value="P:signal transduction"/>
    <property type="evidence" value="ECO:0007669"/>
    <property type="project" value="InterPro"/>
</dbReference>
<dbReference type="InterPro" id="IPR036971">
    <property type="entry name" value="PDEase_catalytic_dom_sf"/>
</dbReference>
<dbReference type="Gene3D" id="1.10.1300.10">
    <property type="entry name" value="3'5'-cyclic nucleotide phosphodiesterase, catalytic domain"/>
    <property type="match status" value="1"/>
</dbReference>
<protein>
    <submittedName>
        <fullName evidence="1">Uncharacterized protein</fullName>
    </submittedName>
</protein>
<dbReference type="EMBL" id="HBUF01421877">
    <property type="protein sequence ID" value="CAG6740923.1"/>
    <property type="molecule type" value="Transcribed_RNA"/>
</dbReference>
<dbReference type="SUPFAM" id="SSF109604">
    <property type="entry name" value="HD-domain/PDEase-like"/>
    <property type="match status" value="1"/>
</dbReference>
<accession>A0A8D9E4Y3</accession>
<evidence type="ECO:0000313" key="1">
    <source>
        <dbReference type="EMBL" id="CAG6740923.1"/>
    </source>
</evidence>
<proteinExistence type="predicted"/>
<reference evidence="1" key="1">
    <citation type="submission" date="2021-05" db="EMBL/GenBank/DDBJ databases">
        <authorList>
            <person name="Alioto T."/>
            <person name="Alioto T."/>
            <person name="Gomez Garrido J."/>
        </authorList>
    </citation>
    <scope>NUCLEOTIDE SEQUENCE</scope>
</reference>
<sequence length="220" mass="25689">MSIRYNINMISSRTYFESTVKNPTYHCIHTLSYFYPQIALLLSGLCQYISHPGFTIRNSTMELHHYKVTEMLVAKSGLFRNEPEHAKVIMEKVQALMMSIQHPTNAEIVSNISTAFTTTGMDWSQPEHRDWILTLLLNTSNLNMMCKPYFECRKHLIEYLQNTERPNKQCSDLITMLKEFDLDGKVMIQFYFLSNLVPYDGHLLDLMSENLALLYAKQQK</sequence>
<organism evidence="1">
    <name type="scientific">Cacopsylla melanoneura</name>
    <dbReference type="NCBI Taxonomy" id="428564"/>
    <lineage>
        <taxon>Eukaryota</taxon>
        <taxon>Metazoa</taxon>
        <taxon>Ecdysozoa</taxon>
        <taxon>Arthropoda</taxon>
        <taxon>Hexapoda</taxon>
        <taxon>Insecta</taxon>
        <taxon>Pterygota</taxon>
        <taxon>Neoptera</taxon>
        <taxon>Paraneoptera</taxon>
        <taxon>Hemiptera</taxon>
        <taxon>Sternorrhyncha</taxon>
        <taxon>Psylloidea</taxon>
        <taxon>Psyllidae</taxon>
        <taxon>Psyllinae</taxon>
        <taxon>Cacopsylla</taxon>
    </lineage>
</organism>
<name>A0A8D9E4Y3_9HEMI</name>
<dbReference type="GO" id="GO:0004114">
    <property type="term" value="F:3',5'-cyclic-nucleotide phosphodiesterase activity"/>
    <property type="evidence" value="ECO:0007669"/>
    <property type="project" value="InterPro"/>
</dbReference>
<dbReference type="AlphaFoldDB" id="A0A8D9E4Y3"/>